<sequence length="159" mass="18264">MGSRSKIDLAYIAGFLDGDGSLMLQLKKRKDGKLKWRFMGTICFYQDSRHEKPLSWIRKVLSIGYLSKRNDGISELRINGFAQISDILENLQPFIQFKKIQAAAMITAMNILSEKAGSKLTEKDLRKLVECMMTVQNSNYMAKRKKTRKELLKILDLTP</sequence>
<dbReference type="AlphaFoldDB" id="A0A1G1Z308"/>
<accession>A0A1G1Z308</accession>
<name>A0A1G1Z308_9BACT</name>
<dbReference type="Gene3D" id="3.10.28.10">
    <property type="entry name" value="Homing endonucleases"/>
    <property type="match status" value="1"/>
</dbReference>
<dbReference type="InterPro" id="IPR027434">
    <property type="entry name" value="Homing_endonucl"/>
</dbReference>
<gene>
    <name evidence="2" type="ORF">A3F24_01045</name>
</gene>
<feature type="domain" description="Homing endonuclease LAGLIDADG" evidence="1">
    <location>
        <begin position="12"/>
        <end position="88"/>
    </location>
</feature>
<evidence type="ECO:0000313" key="3">
    <source>
        <dbReference type="Proteomes" id="UP000178515"/>
    </source>
</evidence>
<reference evidence="2 3" key="1">
    <citation type="journal article" date="2016" name="Nat. Commun.">
        <title>Thousands of microbial genomes shed light on interconnected biogeochemical processes in an aquifer system.</title>
        <authorList>
            <person name="Anantharaman K."/>
            <person name="Brown C.T."/>
            <person name="Hug L.A."/>
            <person name="Sharon I."/>
            <person name="Castelle C.J."/>
            <person name="Probst A.J."/>
            <person name="Thomas B.C."/>
            <person name="Singh A."/>
            <person name="Wilkins M.J."/>
            <person name="Karaoz U."/>
            <person name="Brodie E.L."/>
            <person name="Williams K.H."/>
            <person name="Hubbard S.S."/>
            <person name="Banfield J.F."/>
        </authorList>
    </citation>
    <scope>NUCLEOTIDE SEQUENCE [LARGE SCALE GENOMIC DNA]</scope>
</reference>
<dbReference type="GO" id="GO:0004519">
    <property type="term" value="F:endonuclease activity"/>
    <property type="evidence" value="ECO:0007669"/>
    <property type="project" value="InterPro"/>
</dbReference>
<dbReference type="Proteomes" id="UP000178515">
    <property type="component" value="Unassembled WGS sequence"/>
</dbReference>
<dbReference type="Pfam" id="PF00961">
    <property type="entry name" value="LAGLIDADG_1"/>
    <property type="match status" value="1"/>
</dbReference>
<organism evidence="2 3">
    <name type="scientific">Candidatus Colwellbacteria bacterium RIFCSPHIGHO2_12_FULL_44_17</name>
    <dbReference type="NCBI Taxonomy" id="1797689"/>
    <lineage>
        <taxon>Bacteria</taxon>
        <taxon>Candidatus Colwelliibacteriota</taxon>
    </lineage>
</organism>
<dbReference type="SUPFAM" id="SSF55608">
    <property type="entry name" value="Homing endonucleases"/>
    <property type="match status" value="1"/>
</dbReference>
<protein>
    <recommendedName>
        <fullName evidence="1">Homing endonuclease LAGLIDADG domain-containing protein</fullName>
    </recommendedName>
</protein>
<comment type="caution">
    <text evidence="2">The sequence shown here is derived from an EMBL/GenBank/DDBJ whole genome shotgun (WGS) entry which is preliminary data.</text>
</comment>
<proteinExistence type="predicted"/>
<evidence type="ECO:0000259" key="1">
    <source>
        <dbReference type="Pfam" id="PF00961"/>
    </source>
</evidence>
<dbReference type="EMBL" id="MHIX01000027">
    <property type="protein sequence ID" value="OGY59031.1"/>
    <property type="molecule type" value="Genomic_DNA"/>
</dbReference>
<evidence type="ECO:0000313" key="2">
    <source>
        <dbReference type="EMBL" id="OGY59031.1"/>
    </source>
</evidence>
<dbReference type="InterPro" id="IPR004860">
    <property type="entry name" value="LAGLIDADG_dom"/>
</dbReference>